<accession>A0ABM8EPA0</accession>
<organism evidence="2 3">
    <name type="scientific">Geotalea uraniireducens</name>
    <dbReference type="NCBI Taxonomy" id="351604"/>
    <lineage>
        <taxon>Bacteria</taxon>
        <taxon>Pseudomonadati</taxon>
        <taxon>Thermodesulfobacteriota</taxon>
        <taxon>Desulfuromonadia</taxon>
        <taxon>Geobacterales</taxon>
        <taxon>Geobacteraceae</taxon>
        <taxon>Geotalea</taxon>
    </lineage>
</organism>
<gene>
    <name evidence="2" type="ORF">GURASL_32210</name>
</gene>
<dbReference type="EMBL" id="AP027151">
    <property type="protein sequence ID" value="BDV44298.1"/>
    <property type="molecule type" value="Genomic_DNA"/>
</dbReference>
<evidence type="ECO:0000313" key="3">
    <source>
        <dbReference type="Proteomes" id="UP001317705"/>
    </source>
</evidence>
<name>A0ABM8EPA0_9BACT</name>
<reference evidence="2 3" key="1">
    <citation type="submission" date="2022-12" db="EMBL/GenBank/DDBJ databases">
        <title>Polyphasic characterization of Geotalea uranireducens NIT-SL11 newly isolated from a complex of sewage sludge and microbially reduced graphene oxide.</title>
        <authorList>
            <person name="Xie L."/>
            <person name="Yoshida N."/>
            <person name="Meng L."/>
        </authorList>
    </citation>
    <scope>NUCLEOTIDE SEQUENCE [LARGE SCALE GENOMIC DNA]</scope>
    <source>
        <strain evidence="2 3">NIT-SL11</strain>
    </source>
</reference>
<keyword evidence="1" id="KW-0472">Membrane</keyword>
<feature type="transmembrane region" description="Helical" evidence="1">
    <location>
        <begin position="12"/>
        <end position="32"/>
    </location>
</feature>
<evidence type="ECO:0000313" key="2">
    <source>
        <dbReference type="EMBL" id="BDV44298.1"/>
    </source>
</evidence>
<keyword evidence="3" id="KW-1185">Reference proteome</keyword>
<proteinExistence type="predicted"/>
<dbReference type="Proteomes" id="UP001317705">
    <property type="component" value="Chromosome"/>
</dbReference>
<dbReference type="RefSeq" id="WP_282000404.1">
    <property type="nucleotide sequence ID" value="NZ_AP027151.1"/>
</dbReference>
<protein>
    <submittedName>
        <fullName evidence="2">Uncharacterized protein</fullName>
    </submittedName>
</protein>
<sequence length="113" mass="11682">MCTTLLSKKSGVSLLALSLAGVGLVFCCQLGLQRALQFKAKRLSRPAVTASLHKPRDRESGVTVALPRPSPNLPAAPCLFAMSPVRPVGIIADLFAAPAVSRGPPPAGTTLPL</sequence>
<keyword evidence="1" id="KW-1133">Transmembrane helix</keyword>
<evidence type="ECO:0000256" key="1">
    <source>
        <dbReference type="SAM" id="Phobius"/>
    </source>
</evidence>
<keyword evidence="1" id="KW-0812">Transmembrane</keyword>